<proteinExistence type="predicted"/>
<dbReference type="InterPro" id="IPR013784">
    <property type="entry name" value="Carb-bd-like_fold"/>
</dbReference>
<protein>
    <recommendedName>
        <fullName evidence="4">Carboxypeptidase-like regulatory domain-containing protein</fullName>
    </recommendedName>
</protein>
<dbReference type="Pfam" id="PF13715">
    <property type="entry name" value="CarbopepD_reg_2"/>
    <property type="match status" value="1"/>
</dbReference>
<evidence type="ECO:0008006" key="4">
    <source>
        <dbReference type="Google" id="ProtNLM"/>
    </source>
</evidence>
<reference evidence="2 3" key="1">
    <citation type="submission" date="2017-10" db="EMBL/GenBank/DDBJ databases">
        <title>Whole genome of Pedobacter ginsengisoli T01R-27 isolated from tomato rhizosphere.</title>
        <authorList>
            <person name="Weon H.-Y."/>
            <person name="Lee S.A."/>
            <person name="Sang M.K."/>
            <person name="Song J."/>
        </authorList>
    </citation>
    <scope>NUCLEOTIDE SEQUENCE [LARGE SCALE GENOMIC DNA]</scope>
    <source>
        <strain evidence="2 3">T01R-27</strain>
    </source>
</reference>
<gene>
    <name evidence="2" type="ORF">CPT03_17790</name>
</gene>
<dbReference type="KEGG" id="pgs:CPT03_17790"/>
<dbReference type="OrthoDB" id="1223654at2"/>
<dbReference type="RefSeq" id="WP_099440089.1">
    <property type="nucleotide sequence ID" value="NZ_CP024091.1"/>
</dbReference>
<evidence type="ECO:0000313" key="2">
    <source>
        <dbReference type="EMBL" id="ATP58184.1"/>
    </source>
</evidence>
<dbReference type="Proteomes" id="UP000223749">
    <property type="component" value="Chromosome"/>
</dbReference>
<keyword evidence="3" id="KW-1185">Reference proteome</keyword>
<dbReference type="SUPFAM" id="SSF49452">
    <property type="entry name" value="Starch-binding domain-like"/>
    <property type="match status" value="1"/>
</dbReference>
<sequence>MKKITLSIFIILMQAGILKAQQTFTISGTVKNTKEEVMQGATIFIDGSEKGTATNAKGEFKFNNIKPGTYQVIVRMVGYNSSKSNVIIQDQPASLNIQLTEKPIILRQVVIGNDSQRKENIKIFLKNFLGESENAKKCTILNLEILDFSTNKKILEATSDDFLIIENKSLGYKIKYLLRNFRYNKETGVTSYDGESVFENLEGSDNEKTSWLANRKKAFQGSLMHYFRSLYKNHLKQEGFITYEVMNNIQPLKLAPTPVNMEQYINTIDSNFIQLKFKTRLFIIFDKEKALQANDPDQKSAITRWMGKDGSIIRLFLDNAIIDSKGSYVDFRSFFVQGFWGGKRIGDQLPFEYN</sequence>
<name>A0A2D1U9I5_9SPHI</name>
<dbReference type="Gene3D" id="2.60.40.1120">
    <property type="entry name" value="Carboxypeptidase-like, regulatory domain"/>
    <property type="match status" value="1"/>
</dbReference>
<dbReference type="AlphaFoldDB" id="A0A2D1U9I5"/>
<organism evidence="2 3">
    <name type="scientific">Pedobacter ginsengisoli</name>
    <dbReference type="NCBI Taxonomy" id="363852"/>
    <lineage>
        <taxon>Bacteria</taxon>
        <taxon>Pseudomonadati</taxon>
        <taxon>Bacteroidota</taxon>
        <taxon>Sphingobacteriia</taxon>
        <taxon>Sphingobacteriales</taxon>
        <taxon>Sphingobacteriaceae</taxon>
        <taxon>Pedobacter</taxon>
    </lineage>
</organism>
<feature type="chain" id="PRO_5013581659" description="Carboxypeptidase-like regulatory domain-containing protein" evidence="1">
    <location>
        <begin position="21"/>
        <end position="354"/>
    </location>
</feature>
<dbReference type="EMBL" id="CP024091">
    <property type="protein sequence ID" value="ATP58184.1"/>
    <property type="molecule type" value="Genomic_DNA"/>
</dbReference>
<evidence type="ECO:0000313" key="3">
    <source>
        <dbReference type="Proteomes" id="UP000223749"/>
    </source>
</evidence>
<dbReference type="GO" id="GO:0030246">
    <property type="term" value="F:carbohydrate binding"/>
    <property type="evidence" value="ECO:0007669"/>
    <property type="project" value="InterPro"/>
</dbReference>
<accession>A0A2D1U9I5</accession>
<evidence type="ECO:0000256" key="1">
    <source>
        <dbReference type="SAM" id="SignalP"/>
    </source>
</evidence>
<feature type="signal peptide" evidence="1">
    <location>
        <begin position="1"/>
        <end position="20"/>
    </location>
</feature>
<keyword evidence="1" id="KW-0732">Signal</keyword>